<comment type="caution">
    <text evidence="1">The sequence shown here is derived from an EMBL/GenBank/DDBJ whole genome shotgun (WGS) entry which is preliminary data.</text>
</comment>
<dbReference type="Proteomes" id="UP001232343">
    <property type="component" value="Unassembled WGS sequence"/>
</dbReference>
<name>A0ABU0D7S7_9BACI</name>
<dbReference type="InterPro" id="IPR043519">
    <property type="entry name" value="NT_sf"/>
</dbReference>
<accession>A0ABU0D7S7</accession>
<proteinExistence type="predicted"/>
<dbReference type="InterPro" id="IPR039498">
    <property type="entry name" value="NTP_transf_5"/>
</dbReference>
<reference evidence="1 2" key="1">
    <citation type="submission" date="2023-07" db="EMBL/GenBank/DDBJ databases">
        <title>Genomic Encyclopedia of Type Strains, Phase IV (KMG-IV): sequencing the most valuable type-strain genomes for metagenomic binning, comparative biology and taxonomic classification.</title>
        <authorList>
            <person name="Goeker M."/>
        </authorList>
    </citation>
    <scope>NUCLEOTIDE SEQUENCE [LARGE SCALE GENOMIC DNA]</scope>
    <source>
        <strain evidence="1 2">DSM 27848</strain>
    </source>
</reference>
<dbReference type="RefSeq" id="WP_244682709.1">
    <property type="nucleotide sequence ID" value="NZ_JALIRM010000012.1"/>
</dbReference>
<keyword evidence="2" id="KW-1185">Reference proteome</keyword>
<sequence length="394" mass="47054">MNVTHELNMSKIPNELKLLLEIIKSESEVDNEHFSKPDWDLFLELALHHRLYPLLYTKIAKLDYSWIPKKVIKSLHIYYQQNTFRMLHLSGEMEKLCKLFTENKIRPLFLKGPILAETLYGDISKRTSGDLDILVPINDLDKANELLIAQGYNKDEYIQTVLNDWKWRHHHFTYFHPMKGTKIEIHWRLHPSPSKEPSFDELWERKRVSSLTSYPTYYMGYEDLFYFLITHGARHGWSRLRWLQDINQIMQKEISWTFVKQLLNQTQSSHIGGQSLILASALFNTQINEELIPLLRKRPKKLAKAAIYYLEQMVNLHNEPVPEDIAKYHSNHLFSLMSIQQKGVYFLSILHPFHTDVETLSLPKKLHFLYFPLRPFLWIWRKTKNYVLLRRILR</sequence>
<dbReference type="SUPFAM" id="SSF81301">
    <property type="entry name" value="Nucleotidyltransferase"/>
    <property type="match status" value="1"/>
</dbReference>
<gene>
    <name evidence="1" type="ORF">J2S14_003293</name>
</gene>
<protein>
    <recommendedName>
        <fullName evidence="3">Renal dipeptidase</fullName>
    </recommendedName>
</protein>
<evidence type="ECO:0000313" key="2">
    <source>
        <dbReference type="Proteomes" id="UP001232343"/>
    </source>
</evidence>
<evidence type="ECO:0008006" key="3">
    <source>
        <dbReference type="Google" id="ProtNLM"/>
    </source>
</evidence>
<dbReference type="EMBL" id="JAUSUO010000009">
    <property type="protein sequence ID" value="MDQ0344450.1"/>
    <property type="molecule type" value="Genomic_DNA"/>
</dbReference>
<dbReference type="Pfam" id="PF14907">
    <property type="entry name" value="NTP_transf_5"/>
    <property type="match status" value="1"/>
</dbReference>
<organism evidence="1 2">
    <name type="scientific">Lederbergia wuyishanensis</name>
    <dbReference type="NCBI Taxonomy" id="1347903"/>
    <lineage>
        <taxon>Bacteria</taxon>
        <taxon>Bacillati</taxon>
        <taxon>Bacillota</taxon>
        <taxon>Bacilli</taxon>
        <taxon>Bacillales</taxon>
        <taxon>Bacillaceae</taxon>
        <taxon>Lederbergia</taxon>
    </lineage>
</organism>
<evidence type="ECO:0000313" key="1">
    <source>
        <dbReference type="EMBL" id="MDQ0344450.1"/>
    </source>
</evidence>